<dbReference type="HAMAP" id="MF_00171">
    <property type="entry name" value="TruA"/>
    <property type="match status" value="1"/>
</dbReference>
<sequence>MTRYKAIISYDGTNYAGFQIQPNAVTIQEVIEATLKRLNSGKPVTIHPSGRTDSGVHAVGQVIHFDLPQKRDVEKLRFALDTQTPEDISILSIEEVTEDFHARYLATGKEYHYHVDTGKSPNPFKRLYAAHFRYELDLESMRRAARFIEGEHDFSVFCATGSSVEDKTRTVYSVTIEEVGEDELLFIFKGNGFLYKMVRMLVGTLLKIGNGQLPEDAIQRALANQDKKMTGPTAQPEGLFLMKVDYNGEKKCHK</sequence>
<dbReference type="CDD" id="cd02570">
    <property type="entry name" value="PseudoU_synth_EcTruA"/>
    <property type="match status" value="1"/>
</dbReference>
<dbReference type="InterPro" id="IPR001406">
    <property type="entry name" value="PsdUridine_synth_TruA"/>
</dbReference>
<keyword evidence="10" id="KW-1185">Reference proteome</keyword>
<dbReference type="InterPro" id="IPR020097">
    <property type="entry name" value="PsdUridine_synth_TruA_a/b_dom"/>
</dbReference>
<keyword evidence="2 4" id="KW-0819">tRNA processing</keyword>
<dbReference type="FunFam" id="3.30.70.580:FF:000001">
    <property type="entry name" value="tRNA pseudouridine synthase A"/>
    <property type="match status" value="1"/>
</dbReference>
<dbReference type="InterPro" id="IPR020103">
    <property type="entry name" value="PsdUridine_synth_cat_dom_sf"/>
</dbReference>
<feature type="binding site" evidence="4 6">
    <location>
        <position position="111"/>
    </location>
    <ligand>
        <name>substrate</name>
    </ligand>
</feature>
<dbReference type="STRING" id="519472.BHY08_10085"/>
<dbReference type="RefSeq" id="WP_071457736.1">
    <property type="nucleotide sequence ID" value="NZ_CP017267.1"/>
</dbReference>
<gene>
    <name evidence="4" type="primary">truA</name>
    <name evidence="9" type="ORF">BHY08_10085</name>
</gene>
<dbReference type="Proteomes" id="UP000191200">
    <property type="component" value="Chromosome"/>
</dbReference>
<evidence type="ECO:0000256" key="7">
    <source>
        <dbReference type="RuleBase" id="RU003792"/>
    </source>
</evidence>
<dbReference type="InterPro" id="IPR020094">
    <property type="entry name" value="TruA/RsuA/RluB/E/F_N"/>
</dbReference>
<dbReference type="NCBIfam" id="TIGR00071">
    <property type="entry name" value="hisT_truA"/>
    <property type="match status" value="1"/>
</dbReference>
<comment type="caution">
    <text evidence="4">Lacks conserved residue(s) required for the propagation of feature annotation.</text>
</comment>
<evidence type="ECO:0000313" key="10">
    <source>
        <dbReference type="Proteomes" id="UP000191200"/>
    </source>
</evidence>
<evidence type="ECO:0000259" key="8">
    <source>
        <dbReference type="Pfam" id="PF01416"/>
    </source>
</evidence>
<comment type="catalytic activity">
    <reaction evidence="4 7">
        <text>uridine(38/39/40) in tRNA = pseudouridine(38/39/40) in tRNA</text>
        <dbReference type="Rhea" id="RHEA:22376"/>
        <dbReference type="Rhea" id="RHEA-COMP:10085"/>
        <dbReference type="Rhea" id="RHEA-COMP:10087"/>
        <dbReference type="ChEBI" id="CHEBI:65314"/>
        <dbReference type="ChEBI" id="CHEBI:65315"/>
        <dbReference type="EC" id="5.4.99.12"/>
    </reaction>
</comment>
<comment type="function">
    <text evidence="4">Formation of pseudouridine at positions 38, 39 and 40 in the anticodon stem and loop of transfer RNAs.</text>
</comment>
<name>A0A1J0A861_9ENTE</name>
<dbReference type="InterPro" id="IPR020095">
    <property type="entry name" value="PsdUridine_synth_TruA_C"/>
</dbReference>
<feature type="active site" description="Nucleophile" evidence="4 5">
    <location>
        <position position="53"/>
    </location>
</feature>
<feature type="domain" description="Pseudouridine synthase I TruA alpha/beta" evidence="8">
    <location>
        <begin position="144"/>
        <end position="247"/>
    </location>
</feature>
<accession>A0A1J0A861</accession>
<evidence type="ECO:0000256" key="3">
    <source>
        <dbReference type="ARBA" id="ARBA00023235"/>
    </source>
</evidence>
<comment type="similarity">
    <text evidence="1 4 7">Belongs to the tRNA pseudouridine synthase TruA family.</text>
</comment>
<dbReference type="Pfam" id="PF01416">
    <property type="entry name" value="PseudoU_synth_1"/>
    <property type="match status" value="2"/>
</dbReference>
<evidence type="ECO:0000256" key="5">
    <source>
        <dbReference type="PIRSR" id="PIRSR001430-1"/>
    </source>
</evidence>
<reference evidence="9 10" key="1">
    <citation type="submission" date="2016-09" db="EMBL/GenBank/DDBJ databases">
        <title>Vagococcus teuberi sp. nov., isolated from the Malian artisanal sour milk fene.</title>
        <authorList>
            <person name="Wullschleger S."/>
            <person name="Seifert C."/>
            <person name="Baumgartner S."/>
            <person name="Lacroix C."/>
            <person name="Bonfoh B."/>
            <person name="Stevens M.J."/>
            <person name="Meile L."/>
        </authorList>
    </citation>
    <scope>NUCLEOTIDE SEQUENCE [LARGE SCALE GENOMIC DNA]</scope>
    <source>
        <strain evidence="9 10">DSM 21459</strain>
    </source>
</reference>
<dbReference type="OrthoDB" id="9811823at2"/>
<dbReference type="EC" id="5.4.99.12" evidence="4"/>
<dbReference type="Gene3D" id="3.30.70.580">
    <property type="entry name" value="Pseudouridine synthase I, catalytic domain, N-terminal subdomain"/>
    <property type="match status" value="1"/>
</dbReference>
<evidence type="ECO:0000256" key="4">
    <source>
        <dbReference type="HAMAP-Rule" id="MF_00171"/>
    </source>
</evidence>
<evidence type="ECO:0000256" key="2">
    <source>
        <dbReference type="ARBA" id="ARBA00022694"/>
    </source>
</evidence>
<proteinExistence type="inferred from homology"/>
<dbReference type="GO" id="GO:0031119">
    <property type="term" value="P:tRNA pseudouridine synthesis"/>
    <property type="evidence" value="ECO:0007669"/>
    <property type="project" value="UniProtKB-UniRule"/>
</dbReference>
<protein>
    <recommendedName>
        <fullName evidence="4">tRNA pseudouridine synthase A</fullName>
        <ecNumber evidence="4">5.4.99.12</ecNumber>
    </recommendedName>
    <alternativeName>
        <fullName evidence="4">tRNA pseudouridine(38-40) synthase</fullName>
    </alternativeName>
    <alternativeName>
        <fullName evidence="4">tRNA pseudouridylate synthase I</fullName>
    </alternativeName>
    <alternativeName>
        <fullName evidence="4">tRNA-uridine isomerase I</fullName>
    </alternativeName>
</protein>
<keyword evidence="3 4" id="KW-0413">Isomerase</keyword>
<dbReference type="KEGG" id="vte:BHY08_10085"/>
<dbReference type="PIRSF" id="PIRSF001430">
    <property type="entry name" value="tRNA_psdUrid_synth"/>
    <property type="match status" value="1"/>
</dbReference>
<evidence type="ECO:0000256" key="1">
    <source>
        <dbReference type="ARBA" id="ARBA00009375"/>
    </source>
</evidence>
<dbReference type="PANTHER" id="PTHR11142">
    <property type="entry name" value="PSEUDOURIDYLATE SYNTHASE"/>
    <property type="match status" value="1"/>
</dbReference>
<dbReference type="AlphaFoldDB" id="A0A1J0A861"/>
<dbReference type="Gene3D" id="3.30.70.660">
    <property type="entry name" value="Pseudouridine synthase I, catalytic domain, C-terminal subdomain"/>
    <property type="match status" value="1"/>
</dbReference>
<organism evidence="9 10">
    <name type="scientific">Vagococcus teuberi</name>
    <dbReference type="NCBI Taxonomy" id="519472"/>
    <lineage>
        <taxon>Bacteria</taxon>
        <taxon>Bacillati</taxon>
        <taxon>Bacillota</taxon>
        <taxon>Bacilli</taxon>
        <taxon>Lactobacillales</taxon>
        <taxon>Enterococcaceae</taxon>
        <taxon>Vagococcus</taxon>
    </lineage>
</organism>
<dbReference type="GO" id="GO:0003723">
    <property type="term" value="F:RNA binding"/>
    <property type="evidence" value="ECO:0007669"/>
    <property type="project" value="InterPro"/>
</dbReference>
<feature type="domain" description="Pseudouridine synthase I TruA alpha/beta" evidence="8">
    <location>
        <begin position="6"/>
        <end position="104"/>
    </location>
</feature>
<evidence type="ECO:0000256" key="6">
    <source>
        <dbReference type="PIRSR" id="PIRSR001430-2"/>
    </source>
</evidence>
<dbReference type="GO" id="GO:0160147">
    <property type="term" value="F:tRNA pseudouridine(38-40) synthase activity"/>
    <property type="evidence" value="ECO:0007669"/>
    <property type="project" value="UniProtKB-EC"/>
</dbReference>
<dbReference type="SUPFAM" id="SSF55120">
    <property type="entry name" value="Pseudouridine synthase"/>
    <property type="match status" value="1"/>
</dbReference>
<dbReference type="PANTHER" id="PTHR11142:SF0">
    <property type="entry name" value="TRNA PSEUDOURIDINE SYNTHASE-LIKE 1"/>
    <property type="match status" value="1"/>
</dbReference>
<dbReference type="EMBL" id="CP017267">
    <property type="protein sequence ID" value="APB32128.1"/>
    <property type="molecule type" value="Genomic_DNA"/>
</dbReference>
<comment type="subunit">
    <text evidence="4">Homodimer.</text>
</comment>
<evidence type="ECO:0000313" key="9">
    <source>
        <dbReference type="EMBL" id="APB32128.1"/>
    </source>
</evidence>